<gene>
    <name evidence="2" type="ORF">SAMN04515666_101883</name>
</gene>
<keyword evidence="1" id="KW-0472">Membrane</keyword>
<protein>
    <submittedName>
        <fullName evidence="2">Uncharacterized protein</fullName>
    </submittedName>
</protein>
<keyword evidence="1" id="KW-0812">Transmembrane</keyword>
<evidence type="ECO:0000256" key="1">
    <source>
        <dbReference type="SAM" id="Phobius"/>
    </source>
</evidence>
<reference evidence="3" key="1">
    <citation type="submission" date="2016-10" db="EMBL/GenBank/DDBJ databases">
        <authorList>
            <person name="Varghese N."/>
            <person name="Submissions S."/>
        </authorList>
    </citation>
    <scope>NUCLEOTIDE SEQUENCE [LARGE SCALE GENOMIC DNA]</scope>
    <source>
        <strain evidence="3">LMG 26383,CCUG 61248,R- 45681</strain>
    </source>
</reference>
<keyword evidence="1" id="KW-1133">Transmembrane helix</keyword>
<dbReference type="EMBL" id="FOAN01000001">
    <property type="protein sequence ID" value="SEK58268.1"/>
    <property type="molecule type" value="Genomic_DNA"/>
</dbReference>
<evidence type="ECO:0000313" key="2">
    <source>
        <dbReference type="EMBL" id="SEK58268.1"/>
    </source>
</evidence>
<accession>A0A1H7I749</accession>
<dbReference type="AlphaFoldDB" id="A0A1H7I749"/>
<dbReference type="RefSeq" id="WP_167561519.1">
    <property type="nucleotide sequence ID" value="NZ_FOAN01000001.1"/>
</dbReference>
<evidence type="ECO:0000313" key="3">
    <source>
        <dbReference type="Proteomes" id="UP000199664"/>
    </source>
</evidence>
<name>A0A1H7I749_9HYPH</name>
<proteinExistence type="predicted"/>
<feature type="transmembrane region" description="Helical" evidence="1">
    <location>
        <begin position="28"/>
        <end position="48"/>
    </location>
</feature>
<sequence length="56" mass="6246">MELLIPLIAGLALIWLIGRGVPWDAKLVTIVVTLAVIVAVVLLERNGLWPEAFRRR</sequence>
<dbReference type="Proteomes" id="UP000199664">
    <property type="component" value="Unassembled WGS sequence"/>
</dbReference>
<organism evidence="2 3">
    <name type="scientific">Bosea lupini</name>
    <dbReference type="NCBI Taxonomy" id="1036779"/>
    <lineage>
        <taxon>Bacteria</taxon>
        <taxon>Pseudomonadati</taxon>
        <taxon>Pseudomonadota</taxon>
        <taxon>Alphaproteobacteria</taxon>
        <taxon>Hyphomicrobiales</taxon>
        <taxon>Boseaceae</taxon>
        <taxon>Bosea</taxon>
    </lineage>
</organism>
<dbReference type="STRING" id="1036779.SAMN04515666_101883"/>
<keyword evidence="3" id="KW-1185">Reference proteome</keyword>